<evidence type="ECO:0000256" key="4">
    <source>
        <dbReference type="ARBA" id="ARBA00023125"/>
    </source>
</evidence>
<keyword evidence="4" id="KW-0238">DNA-binding</keyword>
<name>A0A210QG34_MIZYE</name>
<dbReference type="GO" id="GO:0007423">
    <property type="term" value="P:sensory organ development"/>
    <property type="evidence" value="ECO:0007669"/>
    <property type="project" value="TreeGrafter"/>
</dbReference>
<protein>
    <submittedName>
        <fullName evidence="8">Achaete-scute-like 1</fullName>
    </submittedName>
</protein>
<comment type="subcellular location">
    <subcellularLocation>
        <location evidence="1">Nucleus</location>
    </subcellularLocation>
</comment>
<dbReference type="OrthoDB" id="5976910at2759"/>
<dbReference type="AlphaFoldDB" id="A0A210QG34"/>
<feature type="region of interest" description="Disordered" evidence="6">
    <location>
        <begin position="170"/>
        <end position="193"/>
    </location>
</feature>
<accession>A0A210QG34</accession>
<gene>
    <name evidence="8" type="ORF">KP79_PYT06784</name>
</gene>
<evidence type="ECO:0000256" key="1">
    <source>
        <dbReference type="ARBA" id="ARBA00004123"/>
    </source>
</evidence>
<dbReference type="PROSITE" id="PS50888">
    <property type="entry name" value="BHLH"/>
    <property type="match status" value="1"/>
</dbReference>
<feature type="compositionally biased region" description="Low complexity" evidence="6">
    <location>
        <begin position="172"/>
        <end position="188"/>
    </location>
</feature>
<dbReference type="InterPro" id="IPR015660">
    <property type="entry name" value="MASH1/Ascl1a-like"/>
</dbReference>
<dbReference type="SUPFAM" id="SSF47459">
    <property type="entry name" value="HLH, helix-loop-helix DNA-binding domain"/>
    <property type="match status" value="1"/>
</dbReference>
<dbReference type="STRING" id="6573.A0A210QG34"/>
<comment type="caution">
    <text evidence="8">The sequence shown here is derived from an EMBL/GenBank/DDBJ whole genome shotgun (WGS) entry which is preliminary data.</text>
</comment>
<dbReference type="GO" id="GO:0050767">
    <property type="term" value="P:regulation of neurogenesis"/>
    <property type="evidence" value="ECO:0007669"/>
    <property type="project" value="TreeGrafter"/>
</dbReference>
<evidence type="ECO:0000313" key="9">
    <source>
        <dbReference type="Proteomes" id="UP000242188"/>
    </source>
</evidence>
<evidence type="ECO:0000256" key="5">
    <source>
        <dbReference type="ARBA" id="ARBA00023242"/>
    </source>
</evidence>
<evidence type="ECO:0000256" key="3">
    <source>
        <dbReference type="ARBA" id="ARBA00022902"/>
    </source>
</evidence>
<keyword evidence="3" id="KW-0524">Neurogenesis</keyword>
<keyword evidence="2" id="KW-0217">Developmental protein</keyword>
<dbReference type="GO" id="GO:0090575">
    <property type="term" value="C:RNA polymerase II transcription regulator complex"/>
    <property type="evidence" value="ECO:0007669"/>
    <property type="project" value="TreeGrafter"/>
</dbReference>
<evidence type="ECO:0000259" key="7">
    <source>
        <dbReference type="PROSITE" id="PS50888"/>
    </source>
</evidence>
<dbReference type="FunFam" id="4.10.280.10:FF:000029">
    <property type="entry name" value="Achaete-scute family bHLH transcription factor 1"/>
    <property type="match status" value="1"/>
</dbReference>
<sequence length="208" mass="23564">MHEPVSRLLDMETESRMPVIPMSTIDGQGIFQTMTMDRPSCMFTISPQSSPSTPEDKFYNVMKENVREMVCKRRLDFNSHETYLGLTKPPTVAVERRNERERNRVKLINMTFATLREHIPAGGKNGKSKKMSKVDTLKAAIDYIRYLQQLVDEHDAVNAVLDSNCLPKSAISPASPSVHSPTPSTSSETSHEILSAEEEELLDFTNWF</sequence>
<dbReference type="GO" id="GO:0000977">
    <property type="term" value="F:RNA polymerase II transcription regulatory region sequence-specific DNA binding"/>
    <property type="evidence" value="ECO:0007669"/>
    <property type="project" value="TreeGrafter"/>
</dbReference>
<dbReference type="GO" id="GO:0030182">
    <property type="term" value="P:neuron differentiation"/>
    <property type="evidence" value="ECO:0007669"/>
    <property type="project" value="TreeGrafter"/>
</dbReference>
<dbReference type="GO" id="GO:0046983">
    <property type="term" value="F:protein dimerization activity"/>
    <property type="evidence" value="ECO:0007669"/>
    <property type="project" value="InterPro"/>
</dbReference>
<dbReference type="Pfam" id="PF00010">
    <property type="entry name" value="HLH"/>
    <property type="match status" value="1"/>
</dbReference>
<dbReference type="Proteomes" id="UP000242188">
    <property type="component" value="Unassembled WGS sequence"/>
</dbReference>
<organism evidence="8 9">
    <name type="scientific">Mizuhopecten yessoensis</name>
    <name type="common">Japanese scallop</name>
    <name type="synonym">Patinopecten yessoensis</name>
    <dbReference type="NCBI Taxonomy" id="6573"/>
    <lineage>
        <taxon>Eukaryota</taxon>
        <taxon>Metazoa</taxon>
        <taxon>Spiralia</taxon>
        <taxon>Lophotrochozoa</taxon>
        <taxon>Mollusca</taxon>
        <taxon>Bivalvia</taxon>
        <taxon>Autobranchia</taxon>
        <taxon>Pteriomorphia</taxon>
        <taxon>Pectinida</taxon>
        <taxon>Pectinoidea</taxon>
        <taxon>Pectinidae</taxon>
        <taxon>Mizuhopecten</taxon>
    </lineage>
</organism>
<dbReference type="Gene3D" id="4.10.280.10">
    <property type="entry name" value="Helix-loop-helix DNA-binding domain"/>
    <property type="match status" value="1"/>
</dbReference>
<keyword evidence="9" id="KW-1185">Reference proteome</keyword>
<proteinExistence type="predicted"/>
<dbReference type="GO" id="GO:0045944">
    <property type="term" value="P:positive regulation of transcription by RNA polymerase II"/>
    <property type="evidence" value="ECO:0007669"/>
    <property type="project" value="TreeGrafter"/>
</dbReference>
<feature type="domain" description="BHLH" evidence="7">
    <location>
        <begin position="92"/>
        <end position="147"/>
    </location>
</feature>
<evidence type="ECO:0000313" key="8">
    <source>
        <dbReference type="EMBL" id="OWF47581.1"/>
    </source>
</evidence>
<dbReference type="SMART" id="SM00353">
    <property type="entry name" value="HLH"/>
    <property type="match status" value="1"/>
</dbReference>
<keyword evidence="5" id="KW-0539">Nucleus</keyword>
<dbReference type="PANTHER" id="PTHR13935:SF153">
    <property type="entry name" value="ACHAETE-SCUTE FAMILY BHLH TRANSCRIPTION FACTOR 1"/>
    <property type="match status" value="1"/>
</dbReference>
<evidence type="ECO:0000256" key="2">
    <source>
        <dbReference type="ARBA" id="ARBA00022473"/>
    </source>
</evidence>
<dbReference type="InterPro" id="IPR011598">
    <property type="entry name" value="bHLH_dom"/>
</dbReference>
<evidence type="ECO:0000256" key="6">
    <source>
        <dbReference type="SAM" id="MobiDB-lite"/>
    </source>
</evidence>
<dbReference type="InterPro" id="IPR036638">
    <property type="entry name" value="HLH_DNA-bd_sf"/>
</dbReference>
<dbReference type="PANTHER" id="PTHR13935">
    <property type="entry name" value="ACHAETE-SCUTE TRANSCRIPTION FACTOR-RELATED"/>
    <property type="match status" value="1"/>
</dbReference>
<dbReference type="GO" id="GO:0000981">
    <property type="term" value="F:DNA-binding transcription factor activity, RNA polymerase II-specific"/>
    <property type="evidence" value="ECO:0007669"/>
    <property type="project" value="TreeGrafter"/>
</dbReference>
<reference evidence="8 9" key="1">
    <citation type="journal article" date="2017" name="Nat. Ecol. Evol.">
        <title>Scallop genome provides insights into evolution of bilaterian karyotype and development.</title>
        <authorList>
            <person name="Wang S."/>
            <person name="Zhang J."/>
            <person name="Jiao W."/>
            <person name="Li J."/>
            <person name="Xun X."/>
            <person name="Sun Y."/>
            <person name="Guo X."/>
            <person name="Huan P."/>
            <person name="Dong B."/>
            <person name="Zhang L."/>
            <person name="Hu X."/>
            <person name="Sun X."/>
            <person name="Wang J."/>
            <person name="Zhao C."/>
            <person name="Wang Y."/>
            <person name="Wang D."/>
            <person name="Huang X."/>
            <person name="Wang R."/>
            <person name="Lv J."/>
            <person name="Li Y."/>
            <person name="Zhang Z."/>
            <person name="Liu B."/>
            <person name="Lu W."/>
            <person name="Hui Y."/>
            <person name="Liang J."/>
            <person name="Zhou Z."/>
            <person name="Hou R."/>
            <person name="Li X."/>
            <person name="Liu Y."/>
            <person name="Li H."/>
            <person name="Ning X."/>
            <person name="Lin Y."/>
            <person name="Zhao L."/>
            <person name="Xing Q."/>
            <person name="Dou J."/>
            <person name="Li Y."/>
            <person name="Mao J."/>
            <person name="Guo H."/>
            <person name="Dou H."/>
            <person name="Li T."/>
            <person name="Mu C."/>
            <person name="Jiang W."/>
            <person name="Fu Q."/>
            <person name="Fu X."/>
            <person name="Miao Y."/>
            <person name="Liu J."/>
            <person name="Yu Q."/>
            <person name="Li R."/>
            <person name="Liao H."/>
            <person name="Li X."/>
            <person name="Kong Y."/>
            <person name="Jiang Z."/>
            <person name="Chourrout D."/>
            <person name="Li R."/>
            <person name="Bao Z."/>
        </authorList>
    </citation>
    <scope>NUCLEOTIDE SEQUENCE [LARGE SCALE GENOMIC DNA]</scope>
    <source>
        <strain evidence="8 9">PY_sf001</strain>
    </source>
</reference>
<dbReference type="EMBL" id="NEDP02003858">
    <property type="protein sequence ID" value="OWF47581.1"/>
    <property type="molecule type" value="Genomic_DNA"/>
</dbReference>